<dbReference type="PANTHER" id="PTHR12484:SF4">
    <property type="entry name" value="A-KINASE ANCHOR PROTEIN 17A"/>
    <property type="match status" value="1"/>
</dbReference>
<accession>A0AAW2BD76</accession>
<evidence type="ECO:0000313" key="3">
    <source>
        <dbReference type="Proteomes" id="UP001459277"/>
    </source>
</evidence>
<keyword evidence="3" id="KW-1185">Reference proteome</keyword>
<proteinExistence type="predicted"/>
<feature type="region of interest" description="Disordered" evidence="1">
    <location>
        <begin position="303"/>
        <end position="348"/>
    </location>
</feature>
<gene>
    <name evidence="2" type="ORF">SO802_032771</name>
</gene>
<sequence>MSETESLDSLPPTKPLELEKGLTLVPRVKLNFTIYPNPTTAAMAMSKPINEWKLKLALLDFFKSSLTVPITVPEDDLQIQRLGDLKKRKRDDPVAQGSLAIRDLGFLSKTRINNEEEEEDVKVLEEKYLDWRKYLLEKMDGLDLNLEGVKYKLNVAVPASDDFEAMKKAWEDFYAFRNRGYSRGGKQEPDTIIMRGVPSRWFAEPLVSSKPSMLVTHSIFSRLGNIRDLNVSEDNDLGKEVEETMSVVSGLNCKIVVQFEKHSDFYNALKVLCGRSLQKQGARLKADYEVTWDKDIFFRNSRSNTQDRTSRMPEMAVGNYRSEAPRRQQQNTRFSPDDARRKRFKVRN</sequence>
<protein>
    <recommendedName>
        <fullName evidence="4">A-kinase anchor protein 17A</fullName>
    </recommendedName>
</protein>
<dbReference type="Pfam" id="PF25015">
    <property type="entry name" value="RBD_AKAP-17A"/>
    <property type="match status" value="1"/>
</dbReference>
<evidence type="ECO:0000256" key="1">
    <source>
        <dbReference type="SAM" id="MobiDB-lite"/>
    </source>
</evidence>
<dbReference type="Proteomes" id="UP001459277">
    <property type="component" value="Unassembled WGS sequence"/>
</dbReference>
<evidence type="ECO:0000313" key="2">
    <source>
        <dbReference type="EMBL" id="KAK9983246.1"/>
    </source>
</evidence>
<reference evidence="2 3" key="1">
    <citation type="submission" date="2024-01" db="EMBL/GenBank/DDBJ databases">
        <title>A telomere-to-telomere, gap-free genome of sweet tea (Lithocarpus litseifolius).</title>
        <authorList>
            <person name="Zhou J."/>
        </authorList>
    </citation>
    <scope>NUCLEOTIDE SEQUENCE [LARGE SCALE GENOMIC DNA]</scope>
    <source>
        <strain evidence="2">Zhou-2022a</strain>
        <tissue evidence="2">Leaf</tissue>
    </source>
</reference>
<name>A0AAW2BD76_9ROSI</name>
<organism evidence="2 3">
    <name type="scientific">Lithocarpus litseifolius</name>
    <dbReference type="NCBI Taxonomy" id="425828"/>
    <lineage>
        <taxon>Eukaryota</taxon>
        <taxon>Viridiplantae</taxon>
        <taxon>Streptophyta</taxon>
        <taxon>Embryophyta</taxon>
        <taxon>Tracheophyta</taxon>
        <taxon>Spermatophyta</taxon>
        <taxon>Magnoliopsida</taxon>
        <taxon>eudicotyledons</taxon>
        <taxon>Gunneridae</taxon>
        <taxon>Pentapetalae</taxon>
        <taxon>rosids</taxon>
        <taxon>fabids</taxon>
        <taxon>Fagales</taxon>
        <taxon>Fagaceae</taxon>
        <taxon>Lithocarpus</taxon>
    </lineage>
</organism>
<dbReference type="EMBL" id="JAZDWU010000012">
    <property type="protein sequence ID" value="KAK9983246.1"/>
    <property type="molecule type" value="Genomic_DNA"/>
</dbReference>
<dbReference type="InterPro" id="IPR056852">
    <property type="entry name" value="AK17A/B"/>
</dbReference>
<dbReference type="AlphaFoldDB" id="A0AAW2BD76"/>
<evidence type="ECO:0008006" key="4">
    <source>
        <dbReference type="Google" id="ProtNLM"/>
    </source>
</evidence>
<dbReference type="PANTHER" id="PTHR12484">
    <property type="entry name" value="B-LYMPHOCYTE ANTIGEN-RELATED"/>
    <property type="match status" value="1"/>
</dbReference>
<comment type="caution">
    <text evidence="2">The sequence shown here is derived from an EMBL/GenBank/DDBJ whole genome shotgun (WGS) entry which is preliminary data.</text>
</comment>